<gene>
    <name evidence="2" type="ORF">GGQ61_001914</name>
</gene>
<evidence type="ECO:0000313" key="2">
    <source>
        <dbReference type="EMBL" id="MBB3891197.1"/>
    </source>
</evidence>
<dbReference type="Pfam" id="PF12276">
    <property type="entry name" value="DUF3617"/>
    <property type="match status" value="1"/>
</dbReference>
<proteinExistence type="predicted"/>
<dbReference type="Proteomes" id="UP000530564">
    <property type="component" value="Unassembled WGS sequence"/>
</dbReference>
<accession>A0A840A1I5</accession>
<evidence type="ECO:0008006" key="4">
    <source>
        <dbReference type="Google" id="ProtNLM"/>
    </source>
</evidence>
<dbReference type="EMBL" id="JACIDK010000002">
    <property type="protein sequence ID" value="MBB3891197.1"/>
    <property type="molecule type" value="Genomic_DNA"/>
</dbReference>
<evidence type="ECO:0000256" key="1">
    <source>
        <dbReference type="SAM" id="SignalP"/>
    </source>
</evidence>
<organism evidence="2 3">
    <name type="scientific">Phenylobacterium haematophilum</name>
    <dbReference type="NCBI Taxonomy" id="98513"/>
    <lineage>
        <taxon>Bacteria</taxon>
        <taxon>Pseudomonadati</taxon>
        <taxon>Pseudomonadota</taxon>
        <taxon>Alphaproteobacteria</taxon>
        <taxon>Caulobacterales</taxon>
        <taxon>Caulobacteraceae</taxon>
        <taxon>Phenylobacterium</taxon>
    </lineage>
</organism>
<dbReference type="RefSeq" id="WP_183771858.1">
    <property type="nucleotide sequence ID" value="NZ_JACIDK010000002.1"/>
</dbReference>
<dbReference type="InterPro" id="IPR022061">
    <property type="entry name" value="DUF3617"/>
</dbReference>
<evidence type="ECO:0000313" key="3">
    <source>
        <dbReference type="Proteomes" id="UP000530564"/>
    </source>
</evidence>
<reference evidence="2 3" key="1">
    <citation type="submission" date="2020-08" db="EMBL/GenBank/DDBJ databases">
        <title>Genomic Encyclopedia of Type Strains, Phase IV (KMG-IV): sequencing the most valuable type-strain genomes for metagenomic binning, comparative biology and taxonomic classification.</title>
        <authorList>
            <person name="Goeker M."/>
        </authorList>
    </citation>
    <scope>NUCLEOTIDE SEQUENCE [LARGE SCALE GENOMIC DNA]</scope>
    <source>
        <strain evidence="2 3">DSM 21793</strain>
    </source>
</reference>
<keyword evidence="1" id="KW-0732">Signal</keyword>
<protein>
    <recommendedName>
        <fullName evidence="4">DUF3617 family protein</fullName>
    </recommendedName>
</protein>
<comment type="caution">
    <text evidence="2">The sequence shown here is derived from an EMBL/GenBank/DDBJ whole genome shotgun (WGS) entry which is preliminary data.</text>
</comment>
<sequence length="147" mass="15616">MIRNALLALIPASLMLAAPAAAQEQTILPGYWDVTNKVSAIISQTKTEKRCITPSEVSKFVMGPSNRHYKCDYPTRVFKDGKIRLKGNCATKNGSQAALEATGTYSPTTFTMNAKISTTYAGVPLSANATTTAKRISETCPAAAPAS</sequence>
<name>A0A840A1I5_9CAUL</name>
<keyword evidence="3" id="KW-1185">Reference proteome</keyword>
<feature type="chain" id="PRO_5032959369" description="DUF3617 family protein" evidence="1">
    <location>
        <begin position="23"/>
        <end position="147"/>
    </location>
</feature>
<feature type="signal peptide" evidence="1">
    <location>
        <begin position="1"/>
        <end position="22"/>
    </location>
</feature>
<dbReference type="AlphaFoldDB" id="A0A840A1I5"/>